<protein>
    <submittedName>
        <fullName evidence="1">Nucleic acid-binding protein</fullName>
    </submittedName>
</protein>
<sequence length="275" mass="32718">MTSLKFELIAELKLFTRKKTNEKRQAKYLQACKTLKSRLVSQGKQAEAKEIWCLENALLAQNMYIKFINLLRREKFYKAWCLLEQCEITLGNLKRHFPQMLSQEVYLDFLYHQVPLWQEVFPYRIFNSTEFLEKKILCSTCKSPITPRKFCGHDKGEIYDGEICYRIIEDFEIVGFAMVKNPVNKYSVPFKTDENGKTVDHYDYKCIKMIIRELPTLFYWWEINKTFDWHRRIDFTETLPDDICPCGADRLFKDCCSSKPAILTPHIEIVPLRKC</sequence>
<organism evidence="1">
    <name type="scientific">Salmonella enterica</name>
    <name type="common">Salmonella choleraesuis</name>
    <dbReference type="NCBI Taxonomy" id="28901"/>
    <lineage>
        <taxon>Bacteria</taxon>
        <taxon>Pseudomonadati</taxon>
        <taxon>Pseudomonadota</taxon>
        <taxon>Gammaproteobacteria</taxon>
        <taxon>Enterobacterales</taxon>
        <taxon>Enterobacteriaceae</taxon>
        <taxon>Salmonella</taxon>
    </lineage>
</organism>
<dbReference type="AlphaFoldDB" id="A0A6V9ZAA4"/>
<reference evidence="1" key="2">
    <citation type="submission" date="2019-10" db="EMBL/GenBank/DDBJ databases">
        <authorList>
            <consortium name="NCBI Pathogen Detection Project"/>
        </authorList>
    </citation>
    <scope>NUCLEOTIDE SEQUENCE</scope>
    <source>
        <strain evidence="1">BCW_6231</strain>
    </source>
</reference>
<gene>
    <name evidence="1" type="ORF">GDL48_17820</name>
</gene>
<comment type="caution">
    <text evidence="1">The sequence shown here is derived from an EMBL/GenBank/DDBJ whole genome shotgun (WGS) entry which is preliminary data.</text>
</comment>
<dbReference type="RefSeq" id="WP_001543686.1">
    <property type="nucleotide sequence ID" value="NZ_MYVN01000035.1"/>
</dbReference>
<name>A0A6V9ZAA4_SALER</name>
<evidence type="ECO:0000313" key="1">
    <source>
        <dbReference type="EMBL" id="HAA0766330.1"/>
    </source>
</evidence>
<dbReference type="EMBL" id="DAAAJK010000025">
    <property type="protein sequence ID" value="HAA0766330.1"/>
    <property type="molecule type" value="Genomic_DNA"/>
</dbReference>
<proteinExistence type="predicted"/>
<accession>A0A6V9ZAA4</accession>
<reference evidence="1" key="1">
    <citation type="journal article" date="2018" name="Genome Biol.">
        <title>SKESA: strategic k-mer extension for scrupulous assemblies.</title>
        <authorList>
            <person name="Souvorov A."/>
            <person name="Agarwala R."/>
            <person name="Lipman D.J."/>
        </authorList>
    </citation>
    <scope>NUCLEOTIDE SEQUENCE</scope>
    <source>
        <strain evidence="1">BCW_6231</strain>
    </source>
</reference>